<feature type="domain" description="EF-hand" evidence="10">
    <location>
        <begin position="447"/>
        <end position="482"/>
    </location>
</feature>
<dbReference type="InterPro" id="IPR011992">
    <property type="entry name" value="EF-hand-dom_pair"/>
</dbReference>
<keyword evidence="2" id="KW-0813">Transport</keyword>
<feature type="domain" description="EF-hand" evidence="10">
    <location>
        <begin position="487"/>
        <end position="522"/>
    </location>
</feature>
<feature type="transmembrane region" description="Helical" evidence="9">
    <location>
        <begin position="557"/>
        <end position="576"/>
    </location>
</feature>
<organism evidence="11 12">
    <name type="scientific">Centaurea solstitialis</name>
    <name type="common">yellow star-thistle</name>
    <dbReference type="NCBI Taxonomy" id="347529"/>
    <lineage>
        <taxon>Eukaryota</taxon>
        <taxon>Viridiplantae</taxon>
        <taxon>Streptophyta</taxon>
        <taxon>Embryophyta</taxon>
        <taxon>Tracheophyta</taxon>
        <taxon>Spermatophyta</taxon>
        <taxon>Magnoliopsida</taxon>
        <taxon>eudicotyledons</taxon>
        <taxon>Gunneridae</taxon>
        <taxon>Pentapetalae</taxon>
        <taxon>asterids</taxon>
        <taxon>campanulids</taxon>
        <taxon>Asterales</taxon>
        <taxon>Asteraceae</taxon>
        <taxon>Carduoideae</taxon>
        <taxon>Cardueae</taxon>
        <taxon>Centaureinae</taxon>
        <taxon>Centaurea</taxon>
    </lineage>
</organism>
<dbReference type="GO" id="GO:0015369">
    <property type="term" value="F:calcium:proton antiporter activity"/>
    <property type="evidence" value="ECO:0007669"/>
    <property type="project" value="TreeGrafter"/>
</dbReference>
<dbReference type="GO" id="GO:0012505">
    <property type="term" value="C:endomembrane system"/>
    <property type="evidence" value="ECO:0007669"/>
    <property type="project" value="UniProtKB-SubCell"/>
</dbReference>
<evidence type="ECO:0000256" key="7">
    <source>
        <dbReference type="ARBA" id="ARBA00023065"/>
    </source>
</evidence>
<feature type="transmembrane region" description="Helical" evidence="9">
    <location>
        <begin position="220"/>
        <end position="240"/>
    </location>
</feature>
<evidence type="ECO:0000256" key="1">
    <source>
        <dbReference type="ARBA" id="ARBA00004127"/>
    </source>
</evidence>
<feature type="transmembrane region" description="Helical" evidence="9">
    <location>
        <begin position="79"/>
        <end position="95"/>
    </location>
</feature>
<feature type="transmembrane region" description="Helical" evidence="9">
    <location>
        <begin position="657"/>
        <end position="677"/>
    </location>
</feature>
<evidence type="ECO:0000256" key="6">
    <source>
        <dbReference type="ARBA" id="ARBA00022989"/>
    </source>
</evidence>
<proteinExistence type="predicted"/>
<dbReference type="GO" id="GO:0005509">
    <property type="term" value="F:calcium ion binding"/>
    <property type="evidence" value="ECO:0007669"/>
    <property type="project" value="InterPro"/>
</dbReference>
<feature type="transmembrane region" description="Helical" evidence="9">
    <location>
        <begin position="246"/>
        <end position="268"/>
    </location>
</feature>
<dbReference type="AlphaFoldDB" id="A0AA38S9Z1"/>
<evidence type="ECO:0000256" key="8">
    <source>
        <dbReference type="ARBA" id="ARBA00023136"/>
    </source>
</evidence>
<dbReference type="InterPro" id="IPR004837">
    <property type="entry name" value="NaCa_Exmemb"/>
</dbReference>
<keyword evidence="5" id="KW-0106">Calcium</keyword>
<evidence type="ECO:0000259" key="10">
    <source>
        <dbReference type="PROSITE" id="PS50222"/>
    </source>
</evidence>
<keyword evidence="7" id="KW-0406">Ion transport</keyword>
<keyword evidence="6 9" id="KW-1133">Transmembrane helix</keyword>
<dbReference type="Gene3D" id="1.10.238.10">
    <property type="entry name" value="EF-hand"/>
    <property type="match status" value="2"/>
</dbReference>
<keyword evidence="8 9" id="KW-0472">Membrane</keyword>
<dbReference type="SUPFAM" id="SSF47473">
    <property type="entry name" value="EF-hand"/>
    <property type="match status" value="1"/>
</dbReference>
<reference evidence="11" key="1">
    <citation type="submission" date="2023-03" db="EMBL/GenBank/DDBJ databases">
        <title>Chromosome-scale reference genome and RAD-based genetic map of yellow starthistle (Centaurea solstitialis) reveal putative structural variation and QTLs associated with invader traits.</title>
        <authorList>
            <person name="Reatini B."/>
            <person name="Cang F.A."/>
            <person name="Jiang Q."/>
            <person name="Mckibben M.T.W."/>
            <person name="Barker M.S."/>
            <person name="Rieseberg L.H."/>
            <person name="Dlugosch K.M."/>
        </authorList>
    </citation>
    <scope>NUCLEOTIDE SEQUENCE</scope>
    <source>
        <strain evidence="11">CAN-66</strain>
        <tissue evidence="11">Leaf</tissue>
    </source>
</reference>
<dbReference type="InterPro" id="IPR018247">
    <property type="entry name" value="EF_Hand_1_Ca_BS"/>
</dbReference>
<keyword evidence="4 9" id="KW-0812">Transmembrane</keyword>
<evidence type="ECO:0000256" key="2">
    <source>
        <dbReference type="ARBA" id="ARBA00022448"/>
    </source>
</evidence>
<feature type="domain" description="EF-hand" evidence="10">
    <location>
        <begin position="308"/>
        <end position="343"/>
    </location>
</feature>
<evidence type="ECO:0000256" key="4">
    <source>
        <dbReference type="ARBA" id="ARBA00022692"/>
    </source>
</evidence>
<dbReference type="GO" id="GO:0016020">
    <property type="term" value="C:membrane"/>
    <property type="evidence" value="ECO:0007669"/>
    <property type="project" value="InterPro"/>
</dbReference>
<sequence length="706" mass="79991">MVKFMKTYVHFAWFLLVIALTVIEVRGRFLRSDLISDGGDDLARETGNGSSLFMGFEGIDVREERCEQMYGFLPCSENLLGHLFLILVYEYLLYHGESYVASGGKRVFEILGPGIFGASAFQVLGFLPESFILLVSGLSNTKDVAQENVLTGVGLLAGSATLLLTLLWGTCVIIGSQKFPSESGSTDSAIVNQNRYQKLLSFLTGSGVTTDHETSFAAKVMVLSVIPFIFLIIPEIFGLAYLFEGYIIVIALCVTVMFLFVYFIYQVFQPSIQKRRLAYVIHEHLVVDILKHLQEHTAEKILTDDGLPNLPAIHRLFTKIDQDDDSYISFPELKAVLQDVKFRELTWNKEKRVEEIMKEFDADADSRVTLDEFIDGFKKWLDETKTNAVNKPSFRSIRSSKDLYKFIHPWVQSKKKEQEMMKIMVSEIIRHVQNFPLEKFYNEDGTPNIAAIKGLFERIDLDHDNYISQSELKRLIVEVYSERTPENVDEAVAKLMQDLDTSGDQQIDENEFINGFKNWLNTSNEELVPMSPDASQNPWELWADDGVDRSRWAWTKAIMLLMLGIAMLALLAEPLIHSVQSVSGAANVPSFFVSFILVPFATNTRATISAIQTVNCRNERTTSLTFSELYDGVFMNNVLGFSVLLAVIYFRGLTWDFSGEVLVVLIVCSIMGIAASFRSKYPIWTSFIAYLLYPLSLIFVIVFNKF</sequence>
<evidence type="ECO:0000256" key="5">
    <source>
        <dbReference type="ARBA" id="ARBA00022837"/>
    </source>
</evidence>
<evidence type="ECO:0000313" key="12">
    <source>
        <dbReference type="Proteomes" id="UP001172457"/>
    </source>
</evidence>
<dbReference type="SMART" id="SM00054">
    <property type="entry name" value="EFh"/>
    <property type="match status" value="4"/>
</dbReference>
<keyword evidence="3" id="KW-0050">Antiport</keyword>
<dbReference type="Proteomes" id="UP001172457">
    <property type="component" value="Chromosome 8"/>
</dbReference>
<dbReference type="PROSITE" id="PS00018">
    <property type="entry name" value="EF_HAND_1"/>
    <property type="match status" value="2"/>
</dbReference>
<dbReference type="PROSITE" id="PS50222">
    <property type="entry name" value="EF_HAND_2"/>
    <property type="match status" value="4"/>
</dbReference>
<dbReference type="InterPro" id="IPR002048">
    <property type="entry name" value="EF_hand_dom"/>
</dbReference>
<evidence type="ECO:0000256" key="3">
    <source>
        <dbReference type="ARBA" id="ARBA00022449"/>
    </source>
</evidence>
<feature type="transmembrane region" description="Helical" evidence="9">
    <location>
        <begin position="148"/>
        <end position="174"/>
    </location>
</feature>
<dbReference type="PANTHER" id="PTHR31503:SF79">
    <property type="entry name" value="CALCIUM-BINDING EF-HAND PROTEIN"/>
    <property type="match status" value="1"/>
</dbReference>
<evidence type="ECO:0000313" key="11">
    <source>
        <dbReference type="EMBL" id="KAJ9538513.1"/>
    </source>
</evidence>
<feature type="transmembrane region" description="Helical" evidence="9">
    <location>
        <begin position="107"/>
        <end position="128"/>
    </location>
</feature>
<dbReference type="Pfam" id="PF13499">
    <property type="entry name" value="EF-hand_7"/>
    <property type="match status" value="2"/>
</dbReference>
<comment type="caution">
    <text evidence="11">The sequence shown here is derived from an EMBL/GenBank/DDBJ whole genome shotgun (WGS) entry which is preliminary data.</text>
</comment>
<accession>A0AA38S9Z1</accession>
<dbReference type="EMBL" id="JARYMX010000008">
    <property type="protein sequence ID" value="KAJ9538513.1"/>
    <property type="molecule type" value="Genomic_DNA"/>
</dbReference>
<feature type="transmembrane region" description="Helical" evidence="9">
    <location>
        <begin position="684"/>
        <end position="703"/>
    </location>
</feature>
<name>A0AA38S9Z1_9ASTR</name>
<dbReference type="GO" id="GO:0006874">
    <property type="term" value="P:intracellular calcium ion homeostasis"/>
    <property type="evidence" value="ECO:0007669"/>
    <property type="project" value="TreeGrafter"/>
</dbReference>
<dbReference type="InterPro" id="IPR004713">
    <property type="entry name" value="CaH_exchang"/>
</dbReference>
<comment type="subcellular location">
    <subcellularLocation>
        <location evidence="1">Endomembrane system</location>
        <topology evidence="1">Multi-pass membrane protein</topology>
    </subcellularLocation>
</comment>
<dbReference type="Pfam" id="PF01699">
    <property type="entry name" value="Na_Ca_ex"/>
    <property type="match status" value="1"/>
</dbReference>
<gene>
    <name evidence="11" type="ORF">OSB04_031246</name>
</gene>
<dbReference type="CDD" id="cd00051">
    <property type="entry name" value="EFh"/>
    <property type="match status" value="1"/>
</dbReference>
<dbReference type="PANTHER" id="PTHR31503">
    <property type="entry name" value="VACUOLAR CALCIUM ION TRANSPORTER"/>
    <property type="match status" value="1"/>
</dbReference>
<evidence type="ECO:0000256" key="9">
    <source>
        <dbReference type="SAM" id="Phobius"/>
    </source>
</evidence>
<keyword evidence="12" id="KW-1185">Reference proteome</keyword>
<protein>
    <recommendedName>
        <fullName evidence="10">EF-hand domain-containing protein</fullName>
    </recommendedName>
</protein>
<feature type="domain" description="EF-hand" evidence="10">
    <location>
        <begin position="348"/>
        <end position="383"/>
    </location>
</feature>
<feature type="transmembrane region" description="Helical" evidence="9">
    <location>
        <begin position="629"/>
        <end position="651"/>
    </location>
</feature>